<feature type="transmembrane region" description="Helical" evidence="1">
    <location>
        <begin position="51"/>
        <end position="70"/>
    </location>
</feature>
<organism evidence="3 4">
    <name type="scientific">Allacma fusca</name>
    <dbReference type="NCBI Taxonomy" id="39272"/>
    <lineage>
        <taxon>Eukaryota</taxon>
        <taxon>Metazoa</taxon>
        <taxon>Ecdysozoa</taxon>
        <taxon>Arthropoda</taxon>
        <taxon>Hexapoda</taxon>
        <taxon>Collembola</taxon>
        <taxon>Symphypleona</taxon>
        <taxon>Sminthuridae</taxon>
        <taxon>Allacma</taxon>
    </lineage>
</organism>
<dbReference type="OrthoDB" id="19261at2759"/>
<evidence type="ECO:0000259" key="2">
    <source>
        <dbReference type="Pfam" id="PF01082"/>
    </source>
</evidence>
<reference evidence="3" key="1">
    <citation type="submission" date="2021-06" db="EMBL/GenBank/DDBJ databases">
        <authorList>
            <person name="Hodson N. C."/>
            <person name="Mongue J. A."/>
            <person name="Jaron S. K."/>
        </authorList>
    </citation>
    <scope>NUCLEOTIDE SEQUENCE</scope>
</reference>
<feature type="transmembrane region" description="Helical" evidence="1">
    <location>
        <begin position="90"/>
        <end position="108"/>
    </location>
</feature>
<comment type="caution">
    <text evidence="3">The sequence shown here is derived from an EMBL/GenBank/DDBJ whole genome shotgun (WGS) entry which is preliminary data.</text>
</comment>
<gene>
    <name evidence="3" type="ORF">AFUS01_LOCUS26640</name>
</gene>
<dbReference type="GO" id="GO:0005507">
    <property type="term" value="F:copper ion binding"/>
    <property type="evidence" value="ECO:0007669"/>
    <property type="project" value="InterPro"/>
</dbReference>
<feature type="transmembrane region" description="Helical" evidence="1">
    <location>
        <begin position="189"/>
        <end position="218"/>
    </location>
</feature>
<dbReference type="Proteomes" id="UP000708208">
    <property type="component" value="Unassembled WGS sequence"/>
</dbReference>
<name>A0A8J2PCC1_9HEXA</name>
<evidence type="ECO:0000313" key="3">
    <source>
        <dbReference type="EMBL" id="CAG7815998.1"/>
    </source>
</evidence>
<keyword evidence="4" id="KW-1185">Reference proteome</keyword>
<dbReference type="AlphaFoldDB" id="A0A8J2PCC1"/>
<sequence>MFGNLRERIGNYLSGKRFFELSSRGLLIPSAILGFFPVVNPFRKIPEMKCSFFSIFTLISLITFAYPLALVTEIYITSVDVSQAELSEKIIYYSTATSVYFAVIVIRISGILNCQKTLELVQILYGIKGKLEIFRFHLQFKKKRNPVIKFIVVSVIGTAAFMGTVLYNISSVFDIPAQILFNYKSLPKIVIVAQCVLVGITLVANLTLVYGFVFVFYFGCVLNQVQDSVATMLEVLLEQSYITSGRLITDKNFSVPIFVGAPPGSDYGTNTSMRRAFPELFKEMKTAFRLYSIIAGWYILGILFFAIMEIIKSFCKLAFADAAASLSLGNIMTGVFIVLMFATFGQFMEFEFVVPKKKSNYHCKLLKFPKLHQKHHIIGYLPIIQPEYKHLIHHYTLLKCGVPPFVNKTPKEIFEPFLDHPGATCYTDRVP</sequence>
<feature type="transmembrane region" description="Helical" evidence="1">
    <location>
        <begin position="331"/>
        <end position="354"/>
    </location>
</feature>
<feature type="transmembrane region" description="Helical" evidence="1">
    <location>
        <begin position="147"/>
        <end position="169"/>
    </location>
</feature>
<accession>A0A8J2PCC1</accession>
<dbReference type="Pfam" id="PF01082">
    <property type="entry name" value="Cu2_monooxygen"/>
    <property type="match status" value="1"/>
</dbReference>
<feature type="domain" description="Copper type II ascorbate-dependent monooxygenase N-terminal" evidence="2">
    <location>
        <begin position="351"/>
        <end position="401"/>
    </location>
</feature>
<dbReference type="EMBL" id="CAJVCH010358539">
    <property type="protein sequence ID" value="CAG7815998.1"/>
    <property type="molecule type" value="Genomic_DNA"/>
</dbReference>
<protein>
    <recommendedName>
        <fullName evidence="2">Copper type II ascorbate-dependent monooxygenase N-terminal domain-containing protein</fullName>
    </recommendedName>
</protein>
<evidence type="ECO:0000256" key="1">
    <source>
        <dbReference type="SAM" id="Phobius"/>
    </source>
</evidence>
<keyword evidence="1" id="KW-0812">Transmembrane</keyword>
<proteinExistence type="predicted"/>
<feature type="transmembrane region" description="Helical" evidence="1">
    <location>
        <begin position="290"/>
        <end position="311"/>
    </location>
</feature>
<dbReference type="InterPro" id="IPR000323">
    <property type="entry name" value="Cu2_ascorb_mOase_N"/>
</dbReference>
<evidence type="ECO:0000313" key="4">
    <source>
        <dbReference type="Proteomes" id="UP000708208"/>
    </source>
</evidence>
<keyword evidence="1" id="KW-0472">Membrane</keyword>
<keyword evidence="1" id="KW-1133">Transmembrane helix</keyword>
<dbReference type="GO" id="GO:0016715">
    <property type="term" value="F:oxidoreductase activity, acting on paired donors, with incorporation or reduction of molecular oxygen, reduced ascorbate as one donor, and incorporation of one atom of oxygen"/>
    <property type="evidence" value="ECO:0007669"/>
    <property type="project" value="InterPro"/>
</dbReference>